<keyword evidence="2" id="KW-0464">Manganese</keyword>
<feature type="binding site" evidence="2">
    <location>
        <position position="101"/>
    </location>
    <ligand>
        <name>Mn(2+)</name>
        <dbReference type="ChEBI" id="CHEBI:29035"/>
        <label>2</label>
    </ligand>
</feature>
<comment type="cofactor">
    <cofactor evidence="2">
        <name>Mn(2+)</name>
        <dbReference type="ChEBI" id="CHEBI:29035"/>
    </cofactor>
    <text evidence="2">The Mn(2+) ion enhances activity.</text>
</comment>
<dbReference type="InterPro" id="IPR017439">
    <property type="entry name" value="Amidohydrolase"/>
</dbReference>
<protein>
    <submittedName>
        <fullName evidence="4">Amidohydrolase</fullName>
    </submittedName>
</protein>
<evidence type="ECO:0000259" key="3">
    <source>
        <dbReference type="Pfam" id="PF07687"/>
    </source>
</evidence>
<dbReference type="FunFam" id="3.30.70.360:FF:000001">
    <property type="entry name" value="N-acetyldiaminopimelate deacetylase"/>
    <property type="match status" value="1"/>
</dbReference>
<dbReference type="EMBL" id="DWWL01000049">
    <property type="protein sequence ID" value="HJC47981.1"/>
    <property type="molecule type" value="Genomic_DNA"/>
</dbReference>
<evidence type="ECO:0000313" key="4">
    <source>
        <dbReference type="EMBL" id="HJC47981.1"/>
    </source>
</evidence>
<dbReference type="SUPFAM" id="SSF53187">
    <property type="entry name" value="Zn-dependent exopeptidases"/>
    <property type="match status" value="1"/>
</dbReference>
<dbReference type="Gene3D" id="3.40.630.10">
    <property type="entry name" value="Zn peptidases"/>
    <property type="match status" value="1"/>
</dbReference>
<sequence>MELAIKYRDYVIGLRRYFHQHPELGGKEIGTSKKVIEELKSMGLEPRVIGSFGTAVICDIHGSQPGRTIALRADMDALNVQELNDCPYKSQVDGVMHACGHDGHTASLLGAAKVLMECRDQIRGTVRLIFQPAEELGSGADDTVKAGCLDGVDAAMAIHLWSGVKSGTISVEAGPRMAAANWFRYRLSGKPGHGARPHQGVDAGLAAAAAVVNLQHIVSREFPADDPVVITVGHIESGTRFNVIASEAMFEGTMRCYNVQEFLHDIPQAMHRVVEQTADAYRCQVTEKYVYDAMLPCNNPEKASARGTAAVKKLLGEEGIGHIDPMMGGEDFSYMMHQVPDSLLALVGIGDPEKGTDEPHHSGNFKIDEDCLQNSVAFYAQYALDYLNE</sequence>
<reference evidence="4" key="1">
    <citation type="journal article" date="2021" name="PeerJ">
        <title>Extensive microbial diversity within the chicken gut microbiome revealed by metagenomics and culture.</title>
        <authorList>
            <person name="Gilroy R."/>
            <person name="Ravi A."/>
            <person name="Getino M."/>
            <person name="Pursley I."/>
            <person name="Horton D.L."/>
            <person name="Alikhan N.F."/>
            <person name="Baker D."/>
            <person name="Gharbi K."/>
            <person name="Hall N."/>
            <person name="Watson M."/>
            <person name="Adriaenssens E.M."/>
            <person name="Foster-Nyarko E."/>
            <person name="Jarju S."/>
            <person name="Secka A."/>
            <person name="Antonio M."/>
            <person name="Oren A."/>
            <person name="Chaudhuri R.R."/>
            <person name="La Ragione R."/>
            <person name="Hildebrand F."/>
            <person name="Pallen M.J."/>
        </authorList>
    </citation>
    <scope>NUCLEOTIDE SEQUENCE</scope>
    <source>
        <strain evidence="4">CHK183-5548</strain>
    </source>
</reference>
<dbReference type="PANTHER" id="PTHR11014">
    <property type="entry name" value="PEPTIDASE M20 FAMILY MEMBER"/>
    <property type="match status" value="1"/>
</dbReference>
<reference evidence="4" key="2">
    <citation type="submission" date="2021-04" db="EMBL/GenBank/DDBJ databases">
        <authorList>
            <person name="Gilroy R."/>
        </authorList>
    </citation>
    <scope>NUCLEOTIDE SEQUENCE</scope>
    <source>
        <strain evidence="4">CHK183-5548</strain>
    </source>
</reference>
<feature type="binding site" evidence="2">
    <location>
        <position position="361"/>
    </location>
    <ligand>
        <name>Mn(2+)</name>
        <dbReference type="ChEBI" id="CHEBI:29035"/>
        <label>2</label>
    </ligand>
</feature>
<dbReference type="Gene3D" id="3.30.70.360">
    <property type="match status" value="1"/>
</dbReference>
<proteinExistence type="predicted"/>
<dbReference type="GO" id="GO:0050118">
    <property type="term" value="F:N-acetyldiaminopimelate deacetylase activity"/>
    <property type="evidence" value="ECO:0007669"/>
    <property type="project" value="UniProtKB-ARBA"/>
</dbReference>
<evidence type="ECO:0000313" key="5">
    <source>
        <dbReference type="Proteomes" id="UP000823883"/>
    </source>
</evidence>
<dbReference type="InterPro" id="IPR002933">
    <property type="entry name" value="Peptidase_M20"/>
</dbReference>
<dbReference type="NCBIfam" id="TIGR01891">
    <property type="entry name" value="amidohydrolases"/>
    <property type="match status" value="1"/>
</dbReference>
<organism evidence="4 5">
    <name type="scientific">Candidatus Lachnoclostridium pullistercoris</name>
    <dbReference type="NCBI Taxonomy" id="2838632"/>
    <lineage>
        <taxon>Bacteria</taxon>
        <taxon>Bacillati</taxon>
        <taxon>Bacillota</taxon>
        <taxon>Clostridia</taxon>
        <taxon>Lachnospirales</taxon>
        <taxon>Lachnospiraceae</taxon>
    </lineage>
</organism>
<keyword evidence="1" id="KW-0378">Hydrolase</keyword>
<gene>
    <name evidence="4" type="ORF">IAA04_08010</name>
</gene>
<dbReference type="Pfam" id="PF07687">
    <property type="entry name" value="M20_dimer"/>
    <property type="match status" value="1"/>
</dbReference>
<dbReference type="PIRSF" id="PIRSF005962">
    <property type="entry name" value="Pept_M20D_amidohydro"/>
    <property type="match status" value="1"/>
</dbReference>
<dbReference type="Proteomes" id="UP000823883">
    <property type="component" value="Unassembled WGS sequence"/>
</dbReference>
<dbReference type="Pfam" id="PF01546">
    <property type="entry name" value="Peptidase_M20"/>
    <property type="match status" value="1"/>
</dbReference>
<comment type="caution">
    <text evidence="4">The sequence shown here is derived from an EMBL/GenBank/DDBJ whole genome shotgun (WGS) entry which is preliminary data.</text>
</comment>
<feature type="binding site" evidence="2">
    <location>
        <position position="159"/>
    </location>
    <ligand>
        <name>Mn(2+)</name>
        <dbReference type="ChEBI" id="CHEBI:29035"/>
        <label>2</label>
    </ligand>
</feature>
<feature type="domain" description="Peptidase M20 dimerisation" evidence="3">
    <location>
        <begin position="182"/>
        <end position="280"/>
    </location>
</feature>
<feature type="binding site" evidence="2">
    <location>
        <position position="99"/>
    </location>
    <ligand>
        <name>Mn(2+)</name>
        <dbReference type="ChEBI" id="CHEBI:29035"/>
        <label>2</label>
    </ligand>
</feature>
<dbReference type="GO" id="GO:0019877">
    <property type="term" value="P:diaminopimelate biosynthetic process"/>
    <property type="evidence" value="ECO:0007669"/>
    <property type="project" value="UniProtKB-ARBA"/>
</dbReference>
<dbReference type="GO" id="GO:0046872">
    <property type="term" value="F:metal ion binding"/>
    <property type="evidence" value="ECO:0007669"/>
    <property type="project" value="UniProtKB-KW"/>
</dbReference>
<evidence type="ECO:0000256" key="2">
    <source>
        <dbReference type="PIRSR" id="PIRSR005962-1"/>
    </source>
</evidence>
<name>A0A9D2PDD4_9FIRM</name>
<accession>A0A9D2PDD4</accession>
<feature type="binding site" evidence="2">
    <location>
        <position position="135"/>
    </location>
    <ligand>
        <name>Mn(2+)</name>
        <dbReference type="ChEBI" id="CHEBI:29035"/>
        <label>2</label>
    </ligand>
</feature>
<keyword evidence="2" id="KW-0479">Metal-binding</keyword>
<dbReference type="PANTHER" id="PTHR11014:SF63">
    <property type="entry name" value="METALLOPEPTIDASE, PUTATIVE (AFU_ORTHOLOGUE AFUA_6G09600)-RELATED"/>
    <property type="match status" value="1"/>
</dbReference>
<dbReference type="InterPro" id="IPR036264">
    <property type="entry name" value="Bact_exopeptidase_dim_dom"/>
</dbReference>
<dbReference type="SUPFAM" id="SSF55031">
    <property type="entry name" value="Bacterial exopeptidase dimerisation domain"/>
    <property type="match status" value="1"/>
</dbReference>
<dbReference type="InterPro" id="IPR011650">
    <property type="entry name" value="Peptidase_M20_dimer"/>
</dbReference>
<evidence type="ECO:0000256" key="1">
    <source>
        <dbReference type="ARBA" id="ARBA00022801"/>
    </source>
</evidence>
<dbReference type="AlphaFoldDB" id="A0A9D2PDD4"/>